<dbReference type="Gene3D" id="1.20.1250.20">
    <property type="entry name" value="MFS general substrate transporter like domains"/>
    <property type="match status" value="2"/>
</dbReference>
<dbReference type="PANTHER" id="PTHR11662">
    <property type="entry name" value="SOLUTE CARRIER FAMILY 17"/>
    <property type="match status" value="1"/>
</dbReference>
<feature type="transmembrane region" description="Helical" evidence="6">
    <location>
        <begin position="416"/>
        <end position="436"/>
    </location>
</feature>
<dbReference type="RefSeq" id="WP_323449922.1">
    <property type="nucleotide sequence ID" value="NZ_BSBI01000012.1"/>
</dbReference>
<feature type="transmembrane region" description="Helical" evidence="6">
    <location>
        <begin position="242"/>
        <end position="260"/>
    </location>
</feature>
<evidence type="ECO:0000256" key="6">
    <source>
        <dbReference type="SAM" id="Phobius"/>
    </source>
</evidence>
<name>A0ABQ5P5W0_9ACTN</name>
<dbReference type="InterPro" id="IPR050382">
    <property type="entry name" value="MFS_Na/Anion_cotransporter"/>
</dbReference>
<dbReference type="PANTHER" id="PTHR11662:SF450">
    <property type="entry name" value="BLR1003 PROTEIN"/>
    <property type="match status" value="1"/>
</dbReference>
<proteinExistence type="predicted"/>
<organism evidence="8 9">
    <name type="scientific">Streptomyces yaizuensis</name>
    <dbReference type="NCBI Taxonomy" id="2989713"/>
    <lineage>
        <taxon>Bacteria</taxon>
        <taxon>Bacillati</taxon>
        <taxon>Actinomycetota</taxon>
        <taxon>Actinomycetes</taxon>
        <taxon>Kitasatosporales</taxon>
        <taxon>Streptomycetaceae</taxon>
        <taxon>Streptomyces</taxon>
    </lineage>
</organism>
<comment type="caution">
    <text evidence="8">The sequence shown here is derived from an EMBL/GenBank/DDBJ whole genome shotgun (WGS) entry which is preliminary data.</text>
</comment>
<evidence type="ECO:0000259" key="7">
    <source>
        <dbReference type="PROSITE" id="PS50850"/>
    </source>
</evidence>
<comment type="subcellular location">
    <subcellularLocation>
        <location evidence="1">Cell membrane</location>
        <topology evidence="1">Multi-pass membrane protein</topology>
    </subcellularLocation>
</comment>
<dbReference type="SUPFAM" id="SSF103473">
    <property type="entry name" value="MFS general substrate transporter"/>
    <property type="match status" value="1"/>
</dbReference>
<reference evidence="8 9" key="1">
    <citation type="submission" date="2022-10" db="EMBL/GenBank/DDBJ databases">
        <title>Draft genome sequence of Streptomyces sp. YSPA8.</title>
        <authorList>
            <person name="Moriuchi R."/>
            <person name="Dohra H."/>
            <person name="Yamamura H."/>
            <person name="Kodani S."/>
        </authorList>
    </citation>
    <scope>NUCLEOTIDE SEQUENCE [LARGE SCALE GENOMIC DNA]</scope>
    <source>
        <strain evidence="8 9">YSPA8</strain>
    </source>
</reference>
<feature type="domain" description="Major facilitator superfamily (MFS) profile" evidence="7">
    <location>
        <begin position="31"/>
        <end position="440"/>
    </location>
</feature>
<evidence type="ECO:0000256" key="2">
    <source>
        <dbReference type="ARBA" id="ARBA00022692"/>
    </source>
</evidence>
<accession>A0ABQ5P5W0</accession>
<keyword evidence="3 6" id="KW-1133">Transmembrane helix</keyword>
<evidence type="ECO:0000256" key="5">
    <source>
        <dbReference type="SAM" id="MobiDB-lite"/>
    </source>
</evidence>
<dbReference type="EMBL" id="BSBI01000012">
    <property type="protein sequence ID" value="GLF97942.1"/>
    <property type="molecule type" value="Genomic_DNA"/>
</dbReference>
<evidence type="ECO:0000313" key="8">
    <source>
        <dbReference type="EMBL" id="GLF97942.1"/>
    </source>
</evidence>
<dbReference type="InterPro" id="IPR020846">
    <property type="entry name" value="MFS_dom"/>
</dbReference>
<evidence type="ECO:0000256" key="1">
    <source>
        <dbReference type="ARBA" id="ARBA00004651"/>
    </source>
</evidence>
<keyword evidence="4 6" id="KW-0472">Membrane</keyword>
<dbReference type="Pfam" id="PF07690">
    <property type="entry name" value="MFS_1"/>
    <property type="match status" value="1"/>
</dbReference>
<feature type="transmembrane region" description="Helical" evidence="6">
    <location>
        <begin position="28"/>
        <end position="49"/>
    </location>
</feature>
<feature type="transmembrane region" description="Helical" evidence="6">
    <location>
        <begin position="321"/>
        <end position="341"/>
    </location>
</feature>
<dbReference type="Proteomes" id="UP001291653">
    <property type="component" value="Unassembled WGS sequence"/>
</dbReference>
<keyword evidence="2 6" id="KW-0812">Transmembrane</keyword>
<feature type="transmembrane region" description="Helical" evidence="6">
    <location>
        <begin position="69"/>
        <end position="89"/>
    </location>
</feature>
<feature type="transmembrane region" description="Helical" evidence="6">
    <location>
        <begin position="380"/>
        <end position="404"/>
    </location>
</feature>
<dbReference type="InterPro" id="IPR036259">
    <property type="entry name" value="MFS_trans_sf"/>
</dbReference>
<evidence type="ECO:0000313" key="9">
    <source>
        <dbReference type="Proteomes" id="UP001291653"/>
    </source>
</evidence>
<sequence>MAVEPQEVPGSVPERTTGARRDPARRRAWTVLALLVCLVIVNYADKVVVGLAGVDMKEDLGLSDAEFGVIQSSFFWLFALGSVVGGWLGGKVRARWLLAGLGALWAISLAPVAAQAGFTTIVACRVLLGFAEGPTTAIAMQVTHSWFPAHRRALPSSIVVAGAGIGPLIASPVLTWVILEYSWRAAFGVLAVTGVVVTAMWLIGGDSGPEDTTAGHGRAAGHDHGAGSTAPALPERVPLRRLFSTGTIIGMAVLFFVAYANTSVKVSWLPLYLREGLGYDATTAGRLVALPYLFAAIAVLVVGAVSTVMTRRGISGRVTRGLLPAVLVLSSGVCTIAFSSLDRGVPQMVLLVLGSCLNSAGYGVLFAGLADVAPAAQRGVVFGIITAIYSLGAVVAPIVIGNFIDSSASVAAGYGSGFLVLGITTIVGAAVALPLINPGRDIAKLAARA</sequence>
<feature type="transmembrane region" description="Helical" evidence="6">
    <location>
        <begin position="96"/>
        <end position="114"/>
    </location>
</feature>
<feature type="transmembrane region" description="Helical" evidence="6">
    <location>
        <begin position="154"/>
        <end position="179"/>
    </location>
</feature>
<feature type="transmembrane region" description="Helical" evidence="6">
    <location>
        <begin position="185"/>
        <end position="203"/>
    </location>
</feature>
<evidence type="ECO:0000256" key="4">
    <source>
        <dbReference type="ARBA" id="ARBA00023136"/>
    </source>
</evidence>
<feature type="transmembrane region" description="Helical" evidence="6">
    <location>
        <begin position="347"/>
        <end position="368"/>
    </location>
</feature>
<protein>
    <submittedName>
        <fullName evidence="8">MFS transporter</fullName>
    </submittedName>
</protein>
<feature type="transmembrane region" description="Helical" evidence="6">
    <location>
        <begin position="289"/>
        <end position="309"/>
    </location>
</feature>
<gene>
    <name evidence="8" type="ORF">SYYSPA8_26615</name>
</gene>
<evidence type="ECO:0000256" key="3">
    <source>
        <dbReference type="ARBA" id="ARBA00022989"/>
    </source>
</evidence>
<dbReference type="PROSITE" id="PS50850">
    <property type="entry name" value="MFS"/>
    <property type="match status" value="1"/>
</dbReference>
<dbReference type="InterPro" id="IPR011701">
    <property type="entry name" value="MFS"/>
</dbReference>
<keyword evidence="9" id="KW-1185">Reference proteome</keyword>
<feature type="region of interest" description="Disordered" evidence="5">
    <location>
        <begin position="212"/>
        <end position="232"/>
    </location>
</feature>